<dbReference type="Proteomes" id="UP000011585">
    <property type="component" value="Unassembled WGS sequence"/>
</dbReference>
<sequence length="119" mass="13419">MFGQTAAVSLLSCLLLSELCERRYHDSVISAVVVALDFVVSRKRTLRYRLLERGVSIDEVLEPRFGKWNHSTLTDCIDVRFDRKLAVPVPSDVIDAVPSVDGHAKPVGCIHEFQRILVR</sequence>
<dbReference type="AlphaFoldDB" id="L9V1G5"/>
<evidence type="ECO:0000313" key="1">
    <source>
        <dbReference type="EMBL" id="ELY30183.1"/>
    </source>
</evidence>
<comment type="caution">
    <text evidence="1">The sequence shown here is derived from an EMBL/GenBank/DDBJ whole genome shotgun (WGS) entry which is preliminary data.</text>
</comment>
<protein>
    <submittedName>
        <fullName evidence="1">Uncharacterized protein</fullName>
    </submittedName>
</protein>
<accession>L9V1G5</accession>
<name>L9V1G5_HALBP</name>
<evidence type="ECO:0000313" key="2">
    <source>
        <dbReference type="Proteomes" id="UP000011585"/>
    </source>
</evidence>
<dbReference type="EMBL" id="AOHT01000010">
    <property type="protein sequence ID" value="ELY30183.1"/>
    <property type="molecule type" value="Genomic_DNA"/>
</dbReference>
<gene>
    <name evidence="1" type="ORF">C499_02918</name>
</gene>
<organism evidence="1 2">
    <name type="scientific">Halogeometricum borinquense (strain ATCC 700274 / DSM 11551 / JCM 10706 / KCTC 4070 / PR3)</name>
    <dbReference type="NCBI Taxonomy" id="469382"/>
    <lineage>
        <taxon>Archaea</taxon>
        <taxon>Methanobacteriati</taxon>
        <taxon>Methanobacteriota</taxon>
        <taxon>Stenosarchaea group</taxon>
        <taxon>Halobacteria</taxon>
        <taxon>Halobacteriales</taxon>
        <taxon>Haloferacaceae</taxon>
        <taxon>Halogeometricum</taxon>
    </lineage>
</organism>
<proteinExistence type="predicted"/>
<reference evidence="1 2" key="1">
    <citation type="journal article" date="2014" name="PLoS Genet.">
        <title>Phylogenetically driven sequencing of extremely halophilic archaea reveals strategies for static and dynamic osmo-response.</title>
        <authorList>
            <person name="Becker E.A."/>
            <person name="Seitzer P.M."/>
            <person name="Tritt A."/>
            <person name="Larsen D."/>
            <person name="Krusor M."/>
            <person name="Yao A.I."/>
            <person name="Wu D."/>
            <person name="Madern D."/>
            <person name="Eisen J.A."/>
            <person name="Darling A.E."/>
            <person name="Facciotti M.T."/>
        </authorList>
    </citation>
    <scope>NUCLEOTIDE SEQUENCE [LARGE SCALE GENOMIC DNA]</scope>
    <source>
        <strain evidence="1 2">DSM 11551</strain>
    </source>
</reference>